<evidence type="ECO:0000313" key="1">
    <source>
        <dbReference type="EMBL" id="QCN96647.1"/>
    </source>
</evidence>
<dbReference type="Proteomes" id="UP000298595">
    <property type="component" value="Plasmid p1"/>
</dbReference>
<dbReference type="KEGG" id="aare:D3093_14990"/>
<protein>
    <submittedName>
        <fullName evidence="1">Uncharacterized protein</fullName>
    </submittedName>
</protein>
<gene>
    <name evidence="1" type="ORF">D3093_14990</name>
</gene>
<keyword evidence="1" id="KW-0614">Plasmid</keyword>
<organism evidence="1 2">
    <name type="scientific">Azospirillum argentinense</name>
    <dbReference type="NCBI Taxonomy" id="2970906"/>
    <lineage>
        <taxon>Bacteria</taxon>
        <taxon>Pseudomonadati</taxon>
        <taxon>Pseudomonadota</taxon>
        <taxon>Alphaproteobacteria</taxon>
        <taxon>Rhodospirillales</taxon>
        <taxon>Azospirillaceae</taxon>
        <taxon>Azospirillum</taxon>
    </lineage>
</organism>
<accession>A0A4D8PJK0</accession>
<proteinExistence type="predicted"/>
<sequence>MFAKLAAHHSDKLGTAEDEFYDFNIAMNFRALATCLHEFIDPDVEPSFEEPLRPDQAVQHVFALQLMNETNLHQAACMRAGLRRSWYDVERDYGELRLTKRRRRSALTLIDVPAQADLLQTIMGLKDGQAEQSEDAVYFAFASAKEHLKFVCEANPRSWANFEKATGVSAELLTGFSGFLVFLDFAAREVGHSLAYTDELLKKLAEIYKYAFPDSAVDADNVMALVQQFSLTAEQSCKLLLPVPFFRFGGRYLRYVGFKKIMAPAMGLLTILVRMHDNAWNNTVGSTLARAADVLAAVLPSFDRLKVAVRRNLKGGGDVDLALYDVESRHLLLCEVKTVYDKHRTVLHMHRFEEAKVNVARAVGQLRDATSAVNSGAVDMHALFQKKLPQPLKVSTGLLTWFDPVDLTIGTPDEDILSLNFATFRLLLDQSKGDVDLLCRTTWELRNIWCVSELQRIDLQTEFPTNIEVQIPVLDSAADFKSLSLTPLTRVLLDHLPALPDAWRMSDLQEEVVSYSSDTVAALGDQSA</sequence>
<geneLocation type="plasmid" evidence="1 2">
    <name>p1</name>
</geneLocation>
<dbReference type="EMBL" id="CP032322">
    <property type="protein sequence ID" value="QCN96647.1"/>
    <property type="molecule type" value="Genomic_DNA"/>
</dbReference>
<evidence type="ECO:0000313" key="2">
    <source>
        <dbReference type="Proteomes" id="UP000298595"/>
    </source>
</evidence>
<dbReference type="AlphaFoldDB" id="A0A4D8PJK0"/>
<name>A0A4D8PJK0_9PROT</name>
<reference evidence="1 2" key="1">
    <citation type="submission" date="2018-09" db="EMBL/GenBank/DDBJ databases">
        <title>Whole genome based analysis of evolution and adaptive divergence in Indian and Brazilian strains of Azospirillum brasilense.</title>
        <authorList>
            <person name="Singh C."/>
            <person name="Tripathi A.K."/>
        </authorList>
    </citation>
    <scope>NUCLEOTIDE SEQUENCE [LARGE SCALE GENOMIC DNA]</scope>
    <source>
        <strain evidence="1 2">MTCC4035</strain>
        <plasmid evidence="1 2">p1</plasmid>
    </source>
</reference>